<feature type="compositionally biased region" description="Low complexity" evidence="1">
    <location>
        <begin position="124"/>
        <end position="136"/>
    </location>
</feature>
<dbReference type="Proteomes" id="UP001432322">
    <property type="component" value="Unassembled WGS sequence"/>
</dbReference>
<sequence length="172" mass="18075">AAAAAAAAVPYAAPTSTQRYAPTAPAAPVSQPPQQRVVPSGYSVPSPPQHQQQDPFRRENSYAQSMPRRAAPPPPTRSTTNLRGSQTSLSAAAVSNLAASALARSNPNLYEQPLDRSPRRPGVAALAAPAAAPAAARSLVSLNPPSEVLYRSGRDVFRHDDEDEETLVETSM</sequence>
<dbReference type="EMBL" id="BTSY01000001">
    <property type="protein sequence ID" value="GMT10249.1"/>
    <property type="molecule type" value="Genomic_DNA"/>
</dbReference>
<organism evidence="2 3">
    <name type="scientific">Pristionchus fissidentatus</name>
    <dbReference type="NCBI Taxonomy" id="1538716"/>
    <lineage>
        <taxon>Eukaryota</taxon>
        <taxon>Metazoa</taxon>
        <taxon>Ecdysozoa</taxon>
        <taxon>Nematoda</taxon>
        <taxon>Chromadorea</taxon>
        <taxon>Rhabditida</taxon>
        <taxon>Rhabditina</taxon>
        <taxon>Diplogasteromorpha</taxon>
        <taxon>Diplogasteroidea</taxon>
        <taxon>Neodiplogasteridae</taxon>
        <taxon>Pristionchus</taxon>
    </lineage>
</organism>
<dbReference type="AlphaFoldDB" id="A0AAV5UT37"/>
<feature type="region of interest" description="Disordered" evidence="1">
    <location>
        <begin position="105"/>
        <end position="145"/>
    </location>
</feature>
<comment type="caution">
    <text evidence="2">The sequence shown here is derived from an EMBL/GenBank/DDBJ whole genome shotgun (WGS) entry which is preliminary data.</text>
</comment>
<evidence type="ECO:0000313" key="3">
    <source>
        <dbReference type="Proteomes" id="UP001432322"/>
    </source>
</evidence>
<name>A0AAV5UT37_9BILA</name>
<proteinExistence type="predicted"/>
<keyword evidence="3" id="KW-1185">Reference proteome</keyword>
<feature type="compositionally biased region" description="Low complexity" evidence="1">
    <location>
        <begin position="1"/>
        <end position="13"/>
    </location>
</feature>
<feature type="non-terminal residue" evidence="2">
    <location>
        <position position="1"/>
    </location>
</feature>
<feature type="region of interest" description="Disordered" evidence="1">
    <location>
        <begin position="1"/>
        <end position="88"/>
    </location>
</feature>
<protein>
    <submittedName>
        <fullName evidence="2">Uncharacterized protein</fullName>
    </submittedName>
</protein>
<evidence type="ECO:0000256" key="1">
    <source>
        <dbReference type="SAM" id="MobiDB-lite"/>
    </source>
</evidence>
<accession>A0AAV5UT37</accession>
<feature type="compositionally biased region" description="Low complexity" evidence="1">
    <location>
        <begin position="21"/>
        <end position="44"/>
    </location>
</feature>
<evidence type="ECO:0000313" key="2">
    <source>
        <dbReference type="EMBL" id="GMT10249.1"/>
    </source>
</evidence>
<reference evidence="2" key="1">
    <citation type="submission" date="2023-10" db="EMBL/GenBank/DDBJ databases">
        <title>Genome assembly of Pristionchus species.</title>
        <authorList>
            <person name="Yoshida K."/>
            <person name="Sommer R.J."/>
        </authorList>
    </citation>
    <scope>NUCLEOTIDE SEQUENCE</scope>
    <source>
        <strain evidence="2">RS5133</strain>
    </source>
</reference>
<feature type="compositionally biased region" description="Polar residues" evidence="1">
    <location>
        <begin position="77"/>
        <end position="87"/>
    </location>
</feature>
<gene>
    <name evidence="2" type="ORF">PFISCL1PPCAC_1546</name>
</gene>